<dbReference type="Pfam" id="PF14291">
    <property type="entry name" value="DUF4371"/>
    <property type="match status" value="1"/>
</dbReference>
<dbReference type="PANTHER" id="PTHR45749">
    <property type="match status" value="1"/>
</dbReference>
<dbReference type="InterPro" id="IPR025398">
    <property type="entry name" value="DUF4371"/>
</dbReference>
<evidence type="ECO:0000313" key="3">
    <source>
        <dbReference type="RefSeq" id="XP_065658869.1"/>
    </source>
</evidence>
<proteinExistence type="predicted"/>
<dbReference type="Proteomes" id="UP001652625">
    <property type="component" value="Chromosome 08"/>
</dbReference>
<dbReference type="RefSeq" id="XP_065658869.1">
    <property type="nucleotide sequence ID" value="XM_065802797.1"/>
</dbReference>
<protein>
    <submittedName>
        <fullName evidence="3">Uncharacterized protein LOC136083401</fullName>
    </submittedName>
</protein>
<name>A0ABM4CB30_HYDVU</name>
<evidence type="ECO:0000259" key="1">
    <source>
        <dbReference type="Pfam" id="PF14291"/>
    </source>
</evidence>
<reference evidence="3" key="1">
    <citation type="submission" date="2025-08" db="UniProtKB">
        <authorList>
            <consortium name="RefSeq"/>
        </authorList>
    </citation>
    <scope>IDENTIFICATION</scope>
</reference>
<sequence length="309" mass="35536">MSKRCYESGAQKRAKQVRKSAELNRLAGSLDKFFKRGESSSISNTNLIEICNSNKISNNPQIESSTLSAKFKYDILDPATWPVEIDNKQRMFLVEQSPKCIKGNIFCFCCRLFSSIKISLTYGGFSDYAHTGKRLSEHESSKEHLESAYKWRILEFNIKRKTGIDHLNEDVFNKEKRRWQIILKCIVKAVLFSSERNLAFRGSNEKLFEPNNVMIDSTPDFRKKDQLSIIIRYVKITDHKPSIQESFLSFVNILSSTGKNLANVLIEELRVFGIKIADCRGQSYDNASNMKGEYKGVKSRILEINNKAW</sequence>
<dbReference type="PANTHER" id="PTHR45749:SF21">
    <property type="entry name" value="DUF4371 DOMAIN-CONTAINING PROTEIN"/>
    <property type="match status" value="1"/>
</dbReference>
<evidence type="ECO:0000313" key="2">
    <source>
        <dbReference type="Proteomes" id="UP001652625"/>
    </source>
</evidence>
<keyword evidence="2" id="KW-1185">Reference proteome</keyword>
<feature type="domain" description="DUF4371" evidence="1">
    <location>
        <begin position="130"/>
        <end position="296"/>
    </location>
</feature>
<gene>
    <name evidence="3" type="primary">LOC136083401</name>
</gene>
<accession>A0ABM4CB30</accession>
<dbReference type="GeneID" id="136083401"/>
<organism evidence="2 3">
    <name type="scientific">Hydra vulgaris</name>
    <name type="common">Hydra</name>
    <name type="synonym">Hydra attenuata</name>
    <dbReference type="NCBI Taxonomy" id="6087"/>
    <lineage>
        <taxon>Eukaryota</taxon>
        <taxon>Metazoa</taxon>
        <taxon>Cnidaria</taxon>
        <taxon>Hydrozoa</taxon>
        <taxon>Hydroidolina</taxon>
        <taxon>Anthoathecata</taxon>
        <taxon>Aplanulata</taxon>
        <taxon>Hydridae</taxon>
        <taxon>Hydra</taxon>
    </lineage>
</organism>